<accession>A0AA40HWB5</accession>
<feature type="compositionally biased region" description="Polar residues" evidence="1">
    <location>
        <begin position="175"/>
        <end position="186"/>
    </location>
</feature>
<proteinExistence type="predicted"/>
<keyword evidence="3" id="KW-1185">Reference proteome</keyword>
<dbReference type="EMBL" id="JAULJE010000009">
    <property type="protein sequence ID" value="KAK1338658.1"/>
    <property type="molecule type" value="Genomic_DNA"/>
</dbReference>
<dbReference type="AlphaFoldDB" id="A0AA40HWB5"/>
<protein>
    <submittedName>
        <fullName evidence="2">Uncharacterized protein</fullName>
    </submittedName>
</protein>
<comment type="caution">
    <text evidence="2">The sequence shown here is derived from an EMBL/GenBank/DDBJ whole genome shotgun (WGS) entry which is preliminary data.</text>
</comment>
<feature type="region of interest" description="Disordered" evidence="1">
    <location>
        <begin position="160"/>
        <end position="201"/>
    </location>
</feature>
<evidence type="ECO:0000313" key="2">
    <source>
        <dbReference type="EMBL" id="KAK1338658.1"/>
    </source>
</evidence>
<organism evidence="2 3">
    <name type="scientific">Cnephaeus nilssonii</name>
    <name type="common">Northern bat</name>
    <name type="synonym">Eptesicus nilssonii</name>
    <dbReference type="NCBI Taxonomy" id="3371016"/>
    <lineage>
        <taxon>Eukaryota</taxon>
        <taxon>Metazoa</taxon>
        <taxon>Chordata</taxon>
        <taxon>Craniata</taxon>
        <taxon>Vertebrata</taxon>
        <taxon>Euteleostomi</taxon>
        <taxon>Mammalia</taxon>
        <taxon>Eutheria</taxon>
        <taxon>Laurasiatheria</taxon>
        <taxon>Chiroptera</taxon>
        <taxon>Yangochiroptera</taxon>
        <taxon>Vespertilionidae</taxon>
        <taxon>Cnephaeus</taxon>
    </lineage>
</organism>
<name>A0AA40HWB5_CNENI</name>
<reference evidence="2" key="1">
    <citation type="submission" date="2023-06" db="EMBL/GenBank/DDBJ databases">
        <title>Reference genome for the Northern bat (Eptesicus nilssonii), a most northern bat species.</title>
        <authorList>
            <person name="Laine V.N."/>
            <person name="Pulliainen A.T."/>
            <person name="Lilley T.M."/>
        </authorList>
    </citation>
    <scope>NUCLEOTIDE SEQUENCE</scope>
    <source>
        <strain evidence="2">BLF_Eptnil</strain>
        <tissue evidence="2">Kidney</tissue>
    </source>
</reference>
<gene>
    <name evidence="2" type="ORF">QTO34_019313</name>
</gene>
<sequence>MAPSDRDRRWALAAGVSRASTGSGCKWWLWRRQWVKWFLEMASTLRKDAGKIVGLTTKDLEHYLYLAEKEVEAQGAGLGVAGVADWARGTLSSHRQRWLELSVCAMAVLQHRRGLWGSELMSHRGPSKAGELGACPLTHQAFQKPPPRWRLLKSLVHQWTGTQLPRDRKRKREQTPSQERTPSSLRSIAGSPLMPKAGKASGGCFPGGRDLWVYRRMALAKEFFLSLSNHWNIPVMRLQIMKVWVSSSGKQYSEYLRDLLSLSKCSQKYGNANDSSSLLQYLSLNLSNTKVLLGRSSKGLPNRAVLDGGAPRTKRTLLGGWCGHGDHAILRNRAV</sequence>
<evidence type="ECO:0000256" key="1">
    <source>
        <dbReference type="SAM" id="MobiDB-lite"/>
    </source>
</evidence>
<dbReference type="Proteomes" id="UP001177744">
    <property type="component" value="Unassembled WGS sequence"/>
</dbReference>
<evidence type="ECO:0000313" key="3">
    <source>
        <dbReference type="Proteomes" id="UP001177744"/>
    </source>
</evidence>